<dbReference type="AlphaFoldDB" id="A0A8H7WDT1"/>
<dbReference type="InterPro" id="IPR029058">
    <property type="entry name" value="AB_hydrolase_fold"/>
</dbReference>
<comment type="caution">
    <text evidence="1">The sequence shown here is derived from an EMBL/GenBank/DDBJ whole genome shotgun (WGS) entry which is preliminary data.</text>
</comment>
<dbReference type="EMBL" id="JAFJYH010000041">
    <property type="protein sequence ID" value="KAG4422987.1"/>
    <property type="molecule type" value="Genomic_DNA"/>
</dbReference>
<proteinExistence type="predicted"/>
<sequence length="405" mass="43065">MKKTVLLCFIHGFKGGDDTFGGFPEHLRALVSHALPKVDVRAIIYPKFETRGDLAECVSRFRDWLLEKVIDIEVSSSTPSPTIDPSVHTILIGHSMGGIVAADTLLAITSDLTISSRPSSSSQNPTTPKLAINSLMFPYISGVLAFDTPYLGISPGVVAHGAEGHYNTASSAITQLSGLTGAIWGGKAASEVDKDGKVKKEPVAALPAPESSSTASVPAWQKWGKLAALAGAGAAVAGGAAAAYMKREQITAGWSWVGSHLEFVGCLMKGEELRKRVSGLVTLNRELGVGWANLYTRLGKKALSKSDGVTIVGSVVGNQRTFCNLPSGKDKSTGGREYWSEAINDAAGDETGAHMSMFFPKDNPGYYALSEDAKKLIIDWTTNEWYEASTGDADMSGIEEQHQEL</sequence>
<organism evidence="1 2">
    <name type="scientific">Cadophora malorum</name>
    <dbReference type="NCBI Taxonomy" id="108018"/>
    <lineage>
        <taxon>Eukaryota</taxon>
        <taxon>Fungi</taxon>
        <taxon>Dikarya</taxon>
        <taxon>Ascomycota</taxon>
        <taxon>Pezizomycotina</taxon>
        <taxon>Leotiomycetes</taxon>
        <taxon>Helotiales</taxon>
        <taxon>Ploettnerulaceae</taxon>
        <taxon>Cadophora</taxon>
    </lineage>
</organism>
<protein>
    <recommendedName>
        <fullName evidence="3">DUF676 domain-containing protein</fullName>
    </recommendedName>
</protein>
<evidence type="ECO:0008006" key="3">
    <source>
        <dbReference type="Google" id="ProtNLM"/>
    </source>
</evidence>
<dbReference type="SUPFAM" id="SSF53474">
    <property type="entry name" value="alpha/beta-Hydrolases"/>
    <property type="match status" value="1"/>
</dbReference>
<keyword evidence="2" id="KW-1185">Reference proteome</keyword>
<evidence type="ECO:0000313" key="1">
    <source>
        <dbReference type="EMBL" id="KAG4422987.1"/>
    </source>
</evidence>
<dbReference type="Gene3D" id="3.40.50.1820">
    <property type="entry name" value="alpha/beta hydrolase"/>
    <property type="match status" value="1"/>
</dbReference>
<dbReference type="Proteomes" id="UP000664132">
    <property type="component" value="Unassembled WGS sequence"/>
</dbReference>
<dbReference type="PANTHER" id="PTHR47842">
    <property type="entry name" value="EXPRESSED PROTEIN"/>
    <property type="match status" value="1"/>
</dbReference>
<evidence type="ECO:0000313" key="2">
    <source>
        <dbReference type="Proteomes" id="UP000664132"/>
    </source>
</evidence>
<reference evidence="1" key="1">
    <citation type="submission" date="2021-02" db="EMBL/GenBank/DDBJ databases">
        <title>Genome sequence Cadophora malorum strain M34.</title>
        <authorList>
            <person name="Stefanovic E."/>
            <person name="Vu D."/>
            <person name="Scully C."/>
            <person name="Dijksterhuis J."/>
            <person name="Roader J."/>
            <person name="Houbraken J."/>
        </authorList>
    </citation>
    <scope>NUCLEOTIDE SEQUENCE</scope>
    <source>
        <strain evidence="1">M34</strain>
    </source>
</reference>
<accession>A0A8H7WDT1</accession>
<dbReference type="OrthoDB" id="442243at2759"/>
<gene>
    <name evidence="1" type="ORF">IFR04_003899</name>
</gene>
<dbReference type="PANTHER" id="PTHR47842:SF1">
    <property type="entry name" value="DUF676 DOMAIN-CONTAINING PROTEIN"/>
    <property type="match status" value="1"/>
</dbReference>
<name>A0A8H7WDT1_9HELO</name>